<reference evidence="1 2" key="3">
    <citation type="journal article" date="2013" name="Rice">
        <title>Improvement of the Oryza sativa Nipponbare reference genome using next generation sequence and optical map data.</title>
        <authorList>
            <person name="Kawahara Y."/>
            <person name="de la Bastide M."/>
            <person name="Hamilton J.P."/>
            <person name="Kanamori H."/>
            <person name="McCombie W.R."/>
            <person name="Ouyang S."/>
            <person name="Schwartz D.C."/>
            <person name="Tanaka T."/>
            <person name="Wu J."/>
            <person name="Zhou S."/>
            <person name="Childs K.L."/>
            <person name="Davidson R.M."/>
            <person name="Lin H."/>
            <person name="Quesada-Ocampo L."/>
            <person name="Vaillancourt B."/>
            <person name="Sakai H."/>
            <person name="Lee S.S."/>
            <person name="Kim J."/>
            <person name="Numa H."/>
            <person name="Itoh T."/>
            <person name="Buell C.R."/>
            <person name="Matsumoto T."/>
        </authorList>
    </citation>
    <scope>NUCLEOTIDE SEQUENCE [LARGE SCALE GENOMIC DNA]</scope>
    <source>
        <strain evidence="2">cv. Nipponbare</strain>
    </source>
</reference>
<evidence type="ECO:0000313" key="2">
    <source>
        <dbReference type="Proteomes" id="UP000059680"/>
    </source>
</evidence>
<dbReference type="InParanoid" id="A0A0P0UY31"/>
<gene>
    <name evidence="1" type="ordered locus">Os01g0150950</name>
    <name evidence="1" type="ORF">OSNPB_010150950</name>
</gene>
<dbReference type="PaxDb" id="39947-A0A0P0UY31"/>
<dbReference type="Proteomes" id="UP000059680">
    <property type="component" value="Chromosome 1"/>
</dbReference>
<evidence type="ECO:0000313" key="1">
    <source>
        <dbReference type="EMBL" id="BAS70421.1"/>
    </source>
</evidence>
<name>A0A0P0UY31_ORYSJ</name>
<dbReference type="Gramene" id="Os01t0150950-00">
    <property type="protein sequence ID" value="Os01t0150950-00"/>
    <property type="gene ID" value="Os01g0150950"/>
</dbReference>
<sequence>MARRARDPVMLEAGWEMVAGHGGGAGGGVGAGGGAEWWRRWSLVVMAAAEPKLRWAANAARQLGVWLPPGKIRSPPPDLGREHRASVDVLVPRHFGRRVHCGGGVNSTVRRVAWRRCNGLVVRGDMDNGFVAEPAVTLSGGAAVLSTCTFLDICPLATATLSAKVGHVVRASVGERASILLSHPLPIQPNCVDGAGVCRGSSFPMAIDWRRGAGAVAMRRRFSLVVAAERVGVQFLGETNFGRKLCLRAGNNDACGCRFFLLGCCRFSCLSQLLSSGENLVLALRDRRQRHFWCRTLLEGVVSKTFSFAHAVGFVVDARCGCIFFFCLWSSRTIDCIFLLLYQYMKLALSCVARFKNNSLEFK</sequence>
<accession>A0A0P0UY31</accession>
<protein>
    <submittedName>
        <fullName evidence="1">Os01g0150950 protein</fullName>
    </submittedName>
</protein>
<reference evidence="1 2" key="2">
    <citation type="journal article" date="2013" name="Plant Cell Physiol.">
        <title>Rice Annotation Project Database (RAP-DB): an integrative and interactive database for rice genomics.</title>
        <authorList>
            <person name="Sakai H."/>
            <person name="Lee S.S."/>
            <person name="Tanaka T."/>
            <person name="Numa H."/>
            <person name="Kim J."/>
            <person name="Kawahara Y."/>
            <person name="Wakimoto H."/>
            <person name="Yang C.C."/>
            <person name="Iwamoto M."/>
            <person name="Abe T."/>
            <person name="Yamada Y."/>
            <person name="Muto A."/>
            <person name="Inokuchi H."/>
            <person name="Ikemura T."/>
            <person name="Matsumoto T."/>
            <person name="Sasaki T."/>
            <person name="Itoh T."/>
        </authorList>
    </citation>
    <scope>NUCLEOTIDE SEQUENCE [LARGE SCALE GENOMIC DNA]</scope>
    <source>
        <strain evidence="2">cv. Nipponbare</strain>
    </source>
</reference>
<organism evidence="1 2">
    <name type="scientific">Oryza sativa subsp. japonica</name>
    <name type="common">Rice</name>
    <dbReference type="NCBI Taxonomy" id="39947"/>
    <lineage>
        <taxon>Eukaryota</taxon>
        <taxon>Viridiplantae</taxon>
        <taxon>Streptophyta</taxon>
        <taxon>Embryophyta</taxon>
        <taxon>Tracheophyta</taxon>
        <taxon>Spermatophyta</taxon>
        <taxon>Magnoliopsida</taxon>
        <taxon>Liliopsida</taxon>
        <taxon>Poales</taxon>
        <taxon>Poaceae</taxon>
        <taxon>BOP clade</taxon>
        <taxon>Oryzoideae</taxon>
        <taxon>Oryzeae</taxon>
        <taxon>Oryzinae</taxon>
        <taxon>Oryza</taxon>
        <taxon>Oryza sativa</taxon>
    </lineage>
</organism>
<keyword evidence="2" id="KW-1185">Reference proteome</keyword>
<dbReference type="EMBL" id="AP014957">
    <property type="protein sequence ID" value="BAS70421.1"/>
    <property type="molecule type" value="Genomic_DNA"/>
</dbReference>
<dbReference type="OMA" id="LRWAANT"/>
<proteinExistence type="predicted"/>
<reference evidence="2" key="1">
    <citation type="journal article" date="2005" name="Nature">
        <title>The map-based sequence of the rice genome.</title>
        <authorList>
            <consortium name="International rice genome sequencing project (IRGSP)"/>
            <person name="Matsumoto T."/>
            <person name="Wu J."/>
            <person name="Kanamori H."/>
            <person name="Katayose Y."/>
            <person name="Fujisawa M."/>
            <person name="Namiki N."/>
            <person name="Mizuno H."/>
            <person name="Yamamoto K."/>
            <person name="Antonio B.A."/>
            <person name="Baba T."/>
            <person name="Sakata K."/>
            <person name="Nagamura Y."/>
            <person name="Aoki H."/>
            <person name="Arikawa K."/>
            <person name="Arita K."/>
            <person name="Bito T."/>
            <person name="Chiden Y."/>
            <person name="Fujitsuka N."/>
            <person name="Fukunaka R."/>
            <person name="Hamada M."/>
            <person name="Harada C."/>
            <person name="Hayashi A."/>
            <person name="Hijishita S."/>
            <person name="Honda M."/>
            <person name="Hosokawa S."/>
            <person name="Ichikawa Y."/>
            <person name="Idonuma A."/>
            <person name="Iijima M."/>
            <person name="Ikeda M."/>
            <person name="Ikeno M."/>
            <person name="Ito K."/>
            <person name="Ito S."/>
            <person name="Ito T."/>
            <person name="Ito Y."/>
            <person name="Ito Y."/>
            <person name="Iwabuchi A."/>
            <person name="Kamiya K."/>
            <person name="Karasawa W."/>
            <person name="Kurita K."/>
            <person name="Katagiri S."/>
            <person name="Kikuta A."/>
            <person name="Kobayashi H."/>
            <person name="Kobayashi N."/>
            <person name="Machita K."/>
            <person name="Maehara T."/>
            <person name="Masukawa M."/>
            <person name="Mizubayashi T."/>
            <person name="Mukai Y."/>
            <person name="Nagasaki H."/>
            <person name="Nagata Y."/>
            <person name="Naito S."/>
            <person name="Nakashima M."/>
            <person name="Nakama Y."/>
            <person name="Nakamichi Y."/>
            <person name="Nakamura M."/>
            <person name="Meguro A."/>
            <person name="Negishi M."/>
            <person name="Ohta I."/>
            <person name="Ohta T."/>
            <person name="Okamoto M."/>
            <person name="Ono N."/>
            <person name="Saji S."/>
            <person name="Sakaguchi M."/>
            <person name="Sakai K."/>
            <person name="Shibata M."/>
            <person name="Shimokawa T."/>
            <person name="Song J."/>
            <person name="Takazaki Y."/>
            <person name="Terasawa K."/>
            <person name="Tsugane M."/>
            <person name="Tsuji K."/>
            <person name="Ueda S."/>
            <person name="Waki K."/>
            <person name="Yamagata H."/>
            <person name="Yamamoto M."/>
            <person name="Yamamoto S."/>
            <person name="Yamane H."/>
            <person name="Yoshiki S."/>
            <person name="Yoshihara R."/>
            <person name="Yukawa K."/>
            <person name="Zhong H."/>
            <person name="Yano M."/>
            <person name="Yuan Q."/>
            <person name="Ouyang S."/>
            <person name="Liu J."/>
            <person name="Jones K.M."/>
            <person name="Gansberger K."/>
            <person name="Moffat K."/>
            <person name="Hill J."/>
            <person name="Bera J."/>
            <person name="Fadrosh D."/>
            <person name="Jin S."/>
            <person name="Johri S."/>
            <person name="Kim M."/>
            <person name="Overton L."/>
            <person name="Reardon M."/>
            <person name="Tsitrin T."/>
            <person name="Vuong H."/>
            <person name="Weaver B."/>
            <person name="Ciecko A."/>
            <person name="Tallon L."/>
            <person name="Jackson J."/>
            <person name="Pai G."/>
            <person name="Aken S.V."/>
            <person name="Utterback T."/>
            <person name="Reidmuller S."/>
            <person name="Feldblyum T."/>
            <person name="Hsiao J."/>
            <person name="Zismann V."/>
            <person name="Iobst S."/>
            <person name="de Vazeille A.R."/>
            <person name="Buell C.R."/>
            <person name="Ying K."/>
            <person name="Li Y."/>
            <person name="Lu T."/>
            <person name="Huang Y."/>
            <person name="Zhao Q."/>
            <person name="Feng Q."/>
            <person name="Zhang L."/>
            <person name="Zhu J."/>
            <person name="Weng Q."/>
            <person name="Mu J."/>
            <person name="Lu Y."/>
            <person name="Fan D."/>
            <person name="Liu Y."/>
            <person name="Guan J."/>
            <person name="Zhang Y."/>
            <person name="Yu S."/>
            <person name="Liu X."/>
            <person name="Zhang Y."/>
            <person name="Hong G."/>
            <person name="Han B."/>
            <person name="Choisne N."/>
            <person name="Demange N."/>
            <person name="Orjeda G."/>
            <person name="Samain S."/>
            <person name="Cattolico L."/>
            <person name="Pelletier E."/>
            <person name="Couloux A."/>
            <person name="Segurens B."/>
            <person name="Wincker P."/>
            <person name="D'Hont A."/>
            <person name="Scarpelli C."/>
            <person name="Weissenbach J."/>
            <person name="Salanoubat M."/>
            <person name="Quetier F."/>
            <person name="Yu Y."/>
            <person name="Kim H.R."/>
            <person name="Rambo T."/>
            <person name="Currie J."/>
            <person name="Collura K."/>
            <person name="Luo M."/>
            <person name="Yang T."/>
            <person name="Ammiraju J.S.S."/>
            <person name="Engler F."/>
            <person name="Soderlund C."/>
            <person name="Wing R.A."/>
            <person name="Palmer L.E."/>
            <person name="de la Bastide M."/>
            <person name="Spiegel L."/>
            <person name="Nascimento L."/>
            <person name="Zutavern T."/>
            <person name="O'Shaughnessy A."/>
            <person name="Dike S."/>
            <person name="Dedhia N."/>
            <person name="Preston R."/>
            <person name="Balija V."/>
            <person name="McCombie W.R."/>
            <person name="Chow T."/>
            <person name="Chen H."/>
            <person name="Chung M."/>
            <person name="Chen C."/>
            <person name="Shaw J."/>
            <person name="Wu H."/>
            <person name="Hsiao K."/>
            <person name="Chao Y."/>
            <person name="Chu M."/>
            <person name="Cheng C."/>
            <person name="Hour A."/>
            <person name="Lee P."/>
            <person name="Lin S."/>
            <person name="Lin Y."/>
            <person name="Liou J."/>
            <person name="Liu S."/>
            <person name="Hsing Y."/>
            <person name="Raghuvanshi S."/>
            <person name="Mohanty A."/>
            <person name="Bharti A.K."/>
            <person name="Gaur A."/>
            <person name="Gupta V."/>
            <person name="Kumar D."/>
            <person name="Ravi V."/>
            <person name="Vij S."/>
            <person name="Kapur A."/>
            <person name="Khurana P."/>
            <person name="Khurana P."/>
            <person name="Khurana J.P."/>
            <person name="Tyagi A.K."/>
            <person name="Gaikwad K."/>
            <person name="Singh A."/>
            <person name="Dalal V."/>
            <person name="Srivastava S."/>
            <person name="Dixit A."/>
            <person name="Pal A.K."/>
            <person name="Ghazi I.A."/>
            <person name="Yadav M."/>
            <person name="Pandit A."/>
            <person name="Bhargava A."/>
            <person name="Sureshbabu K."/>
            <person name="Batra K."/>
            <person name="Sharma T.R."/>
            <person name="Mohapatra T."/>
            <person name="Singh N.K."/>
            <person name="Messing J."/>
            <person name="Nelson A.B."/>
            <person name="Fuks G."/>
            <person name="Kavchok S."/>
            <person name="Keizer G."/>
            <person name="Linton E."/>
            <person name="Llaca V."/>
            <person name="Song R."/>
            <person name="Tanyolac B."/>
            <person name="Young S."/>
            <person name="Ho-Il K."/>
            <person name="Hahn J.H."/>
            <person name="Sangsakoo G."/>
            <person name="Vanavichit A."/>
            <person name="de Mattos Luiz.A.T."/>
            <person name="Zimmer P.D."/>
            <person name="Malone G."/>
            <person name="Dellagostin O."/>
            <person name="de Oliveira A.C."/>
            <person name="Bevan M."/>
            <person name="Bancroft I."/>
            <person name="Minx P."/>
            <person name="Cordum H."/>
            <person name="Wilson R."/>
            <person name="Cheng Z."/>
            <person name="Jin W."/>
            <person name="Jiang J."/>
            <person name="Leong S.A."/>
            <person name="Iwama H."/>
            <person name="Gojobori T."/>
            <person name="Itoh T."/>
            <person name="Niimura Y."/>
            <person name="Fujii Y."/>
            <person name="Habara T."/>
            <person name="Sakai H."/>
            <person name="Sato Y."/>
            <person name="Wilson G."/>
            <person name="Kumar K."/>
            <person name="McCouch S."/>
            <person name="Juretic N."/>
            <person name="Hoen D."/>
            <person name="Wright S."/>
            <person name="Bruskiewich R."/>
            <person name="Bureau T."/>
            <person name="Miyao A."/>
            <person name="Hirochika H."/>
            <person name="Nishikawa T."/>
            <person name="Kadowaki K."/>
            <person name="Sugiura M."/>
            <person name="Burr B."/>
            <person name="Sasaki T."/>
        </authorList>
    </citation>
    <scope>NUCLEOTIDE SEQUENCE [LARGE SCALE GENOMIC DNA]</scope>
    <source>
        <strain evidence="2">cv. Nipponbare</strain>
    </source>
</reference>
<dbReference type="AlphaFoldDB" id="A0A0P0UY31"/>